<feature type="transmembrane region" description="Helical" evidence="4">
    <location>
        <begin position="737"/>
        <end position="761"/>
    </location>
</feature>
<keyword evidence="8" id="KW-1185">Reference proteome</keyword>
<feature type="domain" description="Centrosome-associated FAM110 N-terminal" evidence="6">
    <location>
        <begin position="59"/>
        <end position="117"/>
    </location>
</feature>
<dbReference type="GO" id="GO:0005886">
    <property type="term" value="C:plasma membrane"/>
    <property type="evidence" value="ECO:0007669"/>
    <property type="project" value="TreeGrafter"/>
</dbReference>
<dbReference type="PANTHER" id="PTHR11328">
    <property type="entry name" value="MAJOR FACILITATOR SUPERFAMILY DOMAIN-CONTAINING PROTEIN"/>
    <property type="match status" value="1"/>
</dbReference>
<feature type="region of interest" description="Disordered" evidence="3">
    <location>
        <begin position="393"/>
        <end position="426"/>
    </location>
</feature>
<feature type="transmembrane region" description="Helical" evidence="4">
    <location>
        <begin position="773"/>
        <end position="791"/>
    </location>
</feature>
<dbReference type="GO" id="GO:0008643">
    <property type="term" value="P:carbohydrate transport"/>
    <property type="evidence" value="ECO:0007669"/>
    <property type="project" value="InterPro"/>
</dbReference>
<comment type="subcellular location">
    <subcellularLocation>
        <location evidence="1">Membrane</location>
        <topology evidence="1">Multi-pass membrane protein</topology>
    </subcellularLocation>
</comment>
<proteinExistence type="inferred from homology"/>
<gene>
    <name evidence="7" type="ORF">P4O66_017309</name>
</gene>
<dbReference type="EMBL" id="JAROKS010000024">
    <property type="protein sequence ID" value="KAK1786935.1"/>
    <property type="molecule type" value="Genomic_DNA"/>
</dbReference>
<feature type="transmembrane region" description="Helical" evidence="4">
    <location>
        <begin position="646"/>
        <end position="669"/>
    </location>
</feature>
<dbReference type="Proteomes" id="UP001239994">
    <property type="component" value="Unassembled WGS sequence"/>
</dbReference>
<evidence type="ECO:0000259" key="5">
    <source>
        <dbReference type="Pfam" id="PF14160"/>
    </source>
</evidence>
<dbReference type="Pfam" id="PF14160">
    <property type="entry name" value="FAM110_C"/>
    <property type="match status" value="1"/>
</dbReference>
<evidence type="ECO:0000256" key="1">
    <source>
        <dbReference type="ARBA" id="ARBA00004141"/>
    </source>
</evidence>
<keyword evidence="4" id="KW-0812">Transmembrane</keyword>
<feature type="region of interest" description="Disordered" evidence="3">
    <location>
        <begin position="268"/>
        <end position="361"/>
    </location>
</feature>
<name>A0AAD8YWD8_9TELE</name>
<dbReference type="InterPro" id="IPR039672">
    <property type="entry name" value="MFS_2"/>
</dbReference>
<evidence type="ECO:0000313" key="8">
    <source>
        <dbReference type="Proteomes" id="UP001239994"/>
    </source>
</evidence>
<protein>
    <submittedName>
        <fullName evidence="7">Uncharacterized protein</fullName>
    </submittedName>
</protein>
<feature type="compositionally biased region" description="Basic and acidic residues" evidence="3">
    <location>
        <begin position="352"/>
        <end position="361"/>
    </location>
</feature>
<dbReference type="SUPFAM" id="SSF103473">
    <property type="entry name" value="MFS general substrate transporter"/>
    <property type="match status" value="1"/>
</dbReference>
<feature type="transmembrane region" description="Helical" evidence="4">
    <location>
        <begin position="882"/>
        <end position="906"/>
    </location>
</feature>
<keyword evidence="4" id="KW-0472">Membrane</keyword>
<evidence type="ECO:0000313" key="7">
    <source>
        <dbReference type="EMBL" id="KAK1786935.1"/>
    </source>
</evidence>
<evidence type="ECO:0000259" key="6">
    <source>
        <dbReference type="Pfam" id="PF14161"/>
    </source>
</evidence>
<dbReference type="InterPro" id="IPR025739">
    <property type="entry name" value="FAM110_N"/>
</dbReference>
<evidence type="ECO:0000256" key="3">
    <source>
        <dbReference type="SAM" id="MobiDB-lite"/>
    </source>
</evidence>
<organism evidence="7 8">
    <name type="scientific">Electrophorus voltai</name>
    <dbReference type="NCBI Taxonomy" id="2609070"/>
    <lineage>
        <taxon>Eukaryota</taxon>
        <taxon>Metazoa</taxon>
        <taxon>Chordata</taxon>
        <taxon>Craniata</taxon>
        <taxon>Vertebrata</taxon>
        <taxon>Euteleostomi</taxon>
        <taxon>Actinopterygii</taxon>
        <taxon>Neopterygii</taxon>
        <taxon>Teleostei</taxon>
        <taxon>Ostariophysi</taxon>
        <taxon>Gymnotiformes</taxon>
        <taxon>Gymnotoidei</taxon>
        <taxon>Gymnotidae</taxon>
        <taxon>Electrophorus</taxon>
    </lineage>
</organism>
<dbReference type="InterPro" id="IPR025741">
    <property type="entry name" value="FAM110_C"/>
</dbReference>
<comment type="similarity">
    <text evidence="2">Belongs to the major facilitator superfamily.</text>
</comment>
<feature type="compositionally biased region" description="Acidic residues" evidence="3">
    <location>
        <begin position="410"/>
        <end position="419"/>
    </location>
</feature>
<feature type="region of interest" description="Disordered" evidence="3">
    <location>
        <begin position="45"/>
        <end position="68"/>
    </location>
</feature>
<dbReference type="GO" id="GO:0015293">
    <property type="term" value="F:symporter activity"/>
    <property type="evidence" value="ECO:0007669"/>
    <property type="project" value="InterPro"/>
</dbReference>
<comment type="caution">
    <text evidence="7">The sequence shown here is derived from an EMBL/GenBank/DDBJ whole genome shotgun (WGS) entry which is preliminary data.</text>
</comment>
<dbReference type="PANTHER" id="PTHR11328:SF44">
    <property type="entry name" value="SODIUM-DEPENDENT LYSOPHOSPHATIDYLCHOLINE SYMPORTER 1-B"/>
    <property type="match status" value="1"/>
</dbReference>
<reference evidence="7" key="1">
    <citation type="submission" date="2023-03" db="EMBL/GenBank/DDBJ databases">
        <title>Electrophorus voltai genome.</title>
        <authorList>
            <person name="Bian C."/>
        </authorList>
    </citation>
    <scope>NUCLEOTIDE SEQUENCE</scope>
    <source>
        <strain evidence="7">CB-2022</strain>
        <tissue evidence="7">Muscle</tissue>
    </source>
</reference>
<feature type="transmembrane region" description="Helical" evidence="4">
    <location>
        <begin position="797"/>
        <end position="820"/>
    </location>
</feature>
<dbReference type="Pfam" id="PF14161">
    <property type="entry name" value="FAM110_N"/>
    <property type="match status" value="1"/>
</dbReference>
<accession>A0AAD8YWD8</accession>
<evidence type="ECO:0000256" key="2">
    <source>
        <dbReference type="ARBA" id="ARBA00008335"/>
    </source>
</evidence>
<feature type="domain" description="Centrosome-associated FAM110 C-terminal" evidence="5">
    <location>
        <begin position="347"/>
        <end position="436"/>
    </location>
</feature>
<sequence length="923" mass="100623">MRQVLAVFACIYANLCKNKGKPEKPLFPRMSVDTLELSPRRPARLPEAACTPGSPASSLSPGTRKPSAVERLEADKAKYVKTQQVALNKQLPIIRKPLMAPSNSMQLRPGAPQPTRKLPTRSIVKPQAPPLDLNHLSNLINGVSDALIPSITMQTDCKNTNGSETSVESQPHSVTSGVDEELNKLVPSSTVVKTTLADGAGANMSSSVAIRRVDVRPHVPQLRKPCRAQLPEQRVHSQLLQLLRPYMQAEPRPLQPIGIKARRDLASAVHSHVTSPKSPVQAVPLSTENLSSPVRTVPFSNNSPKDTSNTPSPASVQETPCLPSRKVHSPHTPSITCPSSVSSRKRTSLTRSKSDVSDRFSRAGAEVERFFNYCGLDPSDFDDLSPGSDIASVSRLRSASAPASEHTAEGQEEEEEEAGQDEKPSYGISVIERNARRHGGIPLSTKLCYAVGGVPYQAASATMAFSFQIFLLDVVQMEAFFVSLILFISRVWDAITDPLVGYLVSKSKWTPVGKLQPWSVLSMPLVVLSYILLWFVPRTAQSSSVSVPWYLTISCLFQTFLSASLSPQCYHVPYTALNMFLGGSERDRDSATACRMSAEVLAMLFAAVAQGQVLRVYNVEREHSCPGLHVGTAPPPISPLHDTRQAFMTSALVLGAGFFLCCMVLFLGVKEQKGEWTSAGTRPVGRGSYLTDLKMLITHVSYQRLVLGFLFSSLAFQMSLGNFALFCIHVAGLGSQLQYLILAILVSLTKHVAAAVSVPVWQMSLVRLGKKRTLFIGLPLIVPALIVLVSVSDNFPVYLIMCVLVGASVATLFLLPWSMLPDVVDEFAIQNPCHRDLEPLFFSCSCFCNKLGGGLSAGISTMTLHLTGYKIGACGHSEGVVLALHMLLAFIPIVLLLVGLIFFYLYPIDETRRQQIQQELRQT</sequence>
<feature type="transmembrane region" description="Helical" evidence="4">
    <location>
        <begin position="840"/>
        <end position="862"/>
    </location>
</feature>
<feature type="non-terminal residue" evidence="7">
    <location>
        <position position="1"/>
    </location>
</feature>
<evidence type="ECO:0000256" key="4">
    <source>
        <dbReference type="SAM" id="Phobius"/>
    </source>
</evidence>
<feature type="compositionally biased region" description="Polar residues" evidence="3">
    <location>
        <begin position="272"/>
        <end position="318"/>
    </location>
</feature>
<dbReference type="AlphaFoldDB" id="A0AAD8YWD8"/>
<feature type="transmembrane region" description="Helical" evidence="4">
    <location>
        <begin position="705"/>
        <end position="731"/>
    </location>
</feature>
<dbReference type="Pfam" id="PF13347">
    <property type="entry name" value="MFS_2"/>
    <property type="match status" value="1"/>
</dbReference>
<keyword evidence="4" id="KW-1133">Transmembrane helix</keyword>
<dbReference type="InterPro" id="IPR036259">
    <property type="entry name" value="MFS_trans_sf"/>
</dbReference>